<evidence type="ECO:0000256" key="10">
    <source>
        <dbReference type="SAM" id="Phobius"/>
    </source>
</evidence>
<dbReference type="AlphaFoldDB" id="A0A9J7K215"/>
<feature type="transmembrane region" description="Helical" evidence="10">
    <location>
        <begin position="21"/>
        <end position="46"/>
    </location>
</feature>
<evidence type="ECO:0000256" key="6">
    <source>
        <dbReference type="ARBA" id="ARBA00022692"/>
    </source>
</evidence>
<reference evidence="12" key="3">
    <citation type="submission" date="2025-08" db="UniProtKB">
        <authorList>
            <consortium name="RefSeq"/>
        </authorList>
    </citation>
    <scope>IDENTIFICATION</scope>
    <source>
        <strain evidence="12">17A/GY</strain>
        <tissue evidence="12">Liver</tissue>
    </source>
</reference>
<dbReference type="RefSeq" id="XP_003512549.1">
    <property type="nucleotide sequence ID" value="XM_003512501.1"/>
</dbReference>
<dbReference type="OrthoDB" id="9836705at2759"/>
<dbReference type="Gene3D" id="1.20.140.150">
    <property type="match status" value="1"/>
</dbReference>
<dbReference type="Proteomes" id="UP001108280">
    <property type="component" value="Chromosome X"/>
</dbReference>
<feature type="transmembrane region" description="Helical" evidence="10">
    <location>
        <begin position="133"/>
        <end position="156"/>
    </location>
</feature>
<dbReference type="RefSeq" id="XP_027287614.1">
    <property type="nucleotide sequence ID" value="XM_027431813.1"/>
</dbReference>
<evidence type="ECO:0000256" key="7">
    <source>
        <dbReference type="ARBA" id="ARBA00022949"/>
    </source>
</evidence>
<feature type="transmembrane region" description="Helical" evidence="10">
    <location>
        <begin position="100"/>
        <end position="121"/>
    </location>
</feature>
<reference evidence="11" key="1">
    <citation type="journal article" date="2018" name="Biotechnol. Bioeng.">
        <title>A reference genome of the Chinese hamster based on a hybrid assembly strategy.</title>
        <authorList>
            <person name="Rupp O."/>
            <person name="MacDonald M.L."/>
            <person name="Li S."/>
            <person name="Dhiman H."/>
            <person name="Polson S."/>
            <person name="Griep S."/>
            <person name="Heffner K."/>
            <person name="Hernandez I."/>
            <person name="Brinkrolf K."/>
            <person name="Jadhav V."/>
            <person name="Samoudi M."/>
            <person name="Hao H."/>
            <person name="Kingham B."/>
            <person name="Goesmann A."/>
            <person name="Betenbaugh M.J."/>
            <person name="Lewis N.E."/>
            <person name="Borth N."/>
            <person name="Lee K.H."/>
        </authorList>
    </citation>
    <scope>NUCLEOTIDE SEQUENCE [LARGE SCALE GENOMIC DNA]</scope>
    <source>
        <strain evidence="11">17A/GY</strain>
    </source>
</reference>
<protein>
    <submittedName>
        <fullName evidence="12">Uncharacterized protein LOC100750436</fullName>
    </submittedName>
</protein>
<evidence type="ECO:0000256" key="3">
    <source>
        <dbReference type="ARBA" id="ARBA00008295"/>
    </source>
</evidence>
<evidence type="ECO:0000256" key="4">
    <source>
        <dbReference type="ARBA" id="ARBA00022427"/>
    </source>
</evidence>
<keyword evidence="11" id="KW-1185">Reference proteome</keyword>
<name>A0A9J7K215_CRIGR</name>
<keyword evidence="9 10" id="KW-0472">Membrane</keyword>
<feature type="transmembrane region" description="Helical" evidence="10">
    <location>
        <begin position="185"/>
        <end position="208"/>
    </location>
</feature>
<gene>
    <name evidence="12" type="primary">LOC100750436</name>
</gene>
<dbReference type="GO" id="GO:0005886">
    <property type="term" value="C:plasma membrane"/>
    <property type="evidence" value="ECO:0007669"/>
    <property type="project" value="UniProtKB-SubCell"/>
</dbReference>
<evidence type="ECO:0000313" key="12">
    <source>
        <dbReference type="RefSeq" id="XP_027287614.1"/>
    </source>
</evidence>
<dbReference type="InterPro" id="IPR006187">
    <property type="entry name" value="Claudin"/>
</dbReference>
<reference evidence="11" key="2">
    <citation type="journal article" date="2020" name="Biotechnol. Bioeng.">
        <title>Chromosome-scale scaffolds for the Chinese hamster reference genome assembly to facilitate the study of the CHO epigenome.</title>
        <authorList>
            <person name="Hilliard W."/>
            <person name="MacDonald M."/>
            <person name="Lee K.H."/>
        </authorList>
    </citation>
    <scope>NUCLEOTIDE SEQUENCE [LARGE SCALE GENOMIC DNA]</scope>
    <source>
        <strain evidence="11">17A/GY</strain>
    </source>
</reference>
<keyword evidence="8 10" id="KW-1133">Transmembrane helix</keyword>
<evidence type="ECO:0000256" key="1">
    <source>
        <dbReference type="ARBA" id="ARBA00004435"/>
    </source>
</evidence>
<evidence type="ECO:0000256" key="2">
    <source>
        <dbReference type="ARBA" id="ARBA00004651"/>
    </source>
</evidence>
<keyword evidence="5" id="KW-1003">Cell membrane</keyword>
<proteinExistence type="inferred from homology"/>
<sequence>MDFLTLDKQRFANGKECIFKLTGFFSSLTAFVLQIVIASSQCWRLWVFNDNIVKFVSFGLWEAHYPQEFNVSGTVIKMLVHTPINSNWTISTEYQYAQNLMVGAILMKPIVLVCSSMAIKISYMKYPYVEMQIYCYKVSALVMCLSGLFTFVSVSWNHIVDLYGQTTLDFPPDFPVKKEDLIMKYFTAVFPFGILISTMSLFGAIFFVSEISNLKLQSQEKARCASKLTKQDV</sequence>
<keyword evidence="7" id="KW-0965">Cell junction</keyword>
<keyword evidence="4" id="KW-0796">Tight junction</keyword>
<dbReference type="KEGG" id="cge:100750436"/>
<comment type="similarity">
    <text evidence="3">Belongs to the claudin family.</text>
</comment>
<dbReference type="GO" id="GO:0005923">
    <property type="term" value="C:bicellular tight junction"/>
    <property type="evidence" value="ECO:0007669"/>
    <property type="project" value="UniProtKB-SubCell"/>
</dbReference>
<comment type="subcellular location">
    <subcellularLocation>
        <location evidence="1">Cell junction</location>
        <location evidence="1">Tight junction</location>
    </subcellularLocation>
    <subcellularLocation>
        <location evidence="2">Cell membrane</location>
        <topology evidence="2">Multi-pass membrane protein</topology>
    </subcellularLocation>
</comment>
<organism evidence="11 12">
    <name type="scientific">Cricetulus griseus</name>
    <name type="common">Chinese hamster</name>
    <name type="synonym">Cricetulus barabensis griseus</name>
    <dbReference type="NCBI Taxonomy" id="10029"/>
    <lineage>
        <taxon>Eukaryota</taxon>
        <taxon>Metazoa</taxon>
        <taxon>Chordata</taxon>
        <taxon>Craniata</taxon>
        <taxon>Vertebrata</taxon>
        <taxon>Euteleostomi</taxon>
        <taxon>Mammalia</taxon>
        <taxon>Eutheria</taxon>
        <taxon>Euarchontoglires</taxon>
        <taxon>Glires</taxon>
        <taxon>Rodentia</taxon>
        <taxon>Myomorpha</taxon>
        <taxon>Muroidea</taxon>
        <taxon>Cricetidae</taxon>
        <taxon>Cricetinae</taxon>
        <taxon>Cricetulus</taxon>
    </lineage>
</organism>
<accession>A0A9J7K215</accession>
<evidence type="ECO:0000256" key="9">
    <source>
        <dbReference type="ARBA" id="ARBA00023136"/>
    </source>
</evidence>
<evidence type="ECO:0000313" key="11">
    <source>
        <dbReference type="Proteomes" id="UP001108280"/>
    </source>
</evidence>
<dbReference type="PANTHER" id="PTHR12002">
    <property type="entry name" value="CLAUDIN"/>
    <property type="match status" value="1"/>
</dbReference>
<dbReference type="GO" id="GO:0005198">
    <property type="term" value="F:structural molecule activity"/>
    <property type="evidence" value="ECO:0007669"/>
    <property type="project" value="InterPro"/>
</dbReference>
<evidence type="ECO:0000256" key="8">
    <source>
        <dbReference type="ARBA" id="ARBA00022989"/>
    </source>
</evidence>
<dbReference type="GeneID" id="100750436"/>
<keyword evidence="6 10" id="KW-0812">Transmembrane</keyword>
<evidence type="ECO:0000256" key="5">
    <source>
        <dbReference type="ARBA" id="ARBA00022475"/>
    </source>
</evidence>